<dbReference type="SUPFAM" id="SSF51735">
    <property type="entry name" value="NAD(P)-binding Rossmann-fold domains"/>
    <property type="match status" value="1"/>
</dbReference>
<dbReference type="PANTHER" id="PTHR43975">
    <property type="entry name" value="ZGC:101858"/>
    <property type="match status" value="1"/>
</dbReference>
<dbReference type="InterPro" id="IPR002347">
    <property type="entry name" value="SDR_fam"/>
</dbReference>
<evidence type="ECO:0000313" key="4">
    <source>
        <dbReference type="WBParaSite" id="ECPE_0001521201-mRNA-1"/>
    </source>
</evidence>
<dbReference type="InterPro" id="IPR036291">
    <property type="entry name" value="NAD(P)-bd_dom_sf"/>
</dbReference>
<organism evidence="4">
    <name type="scientific">Echinostoma caproni</name>
    <dbReference type="NCBI Taxonomy" id="27848"/>
    <lineage>
        <taxon>Eukaryota</taxon>
        <taxon>Metazoa</taxon>
        <taxon>Spiralia</taxon>
        <taxon>Lophotrochozoa</taxon>
        <taxon>Platyhelminthes</taxon>
        <taxon>Trematoda</taxon>
        <taxon>Digenea</taxon>
        <taxon>Plagiorchiida</taxon>
        <taxon>Echinostomata</taxon>
        <taxon>Echinostomatoidea</taxon>
        <taxon>Echinostomatidae</taxon>
        <taxon>Echinostoma</taxon>
    </lineage>
</organism>
<dbReference type="EMBL" id="UZAN01059752">
    <property type="protein sequence ID" value="VDP92444.1"/>
    <property type="molecule type" value="Genomic_DNA"/>
</dbReference>
<dbReference type="Proteomes" id="UP000272942">
    <property type="component" value="Unassembled WGS sequence"/>
</dbReference>
<keyword evidence="1" id="KW-0732">Signal</keyword>
<evidence type="ECO:0000256" key="1">
    <source>
        <dbReference type="SAM" id="SignalP"/>
    </source>
</evidence>
<dbReference type="OrthoDB" id="6284772at2759"/>
<evidence type="ECO:0000313" key="2">
    <source>
        <dbReference type="EMBL" id="VDP92444.1"/>
    </source>
</evidence>
<gene>
    <name evidence="2" type="ORF">ECPE_LOCUS15172</name>
</gene>
<feature type="signal peptide" evidence="1">
    <location>
        <begin position="1"/>
        <end position="18"/>
    </location>
</feature>
<reference evidence="4" key="1">
    <citation type="submission" date="2016-06" db="UniProtKB">
        <authorList>
            <consortium name="WormBaseParasite"/>
        </authorList>
    </citation>
    <scope>IDENTIFICATION</scope>
</reference>
<proteinExistence type="predicted"/>
<dbReference type="WBParaSite" id="ECPE_0001521201-mRNA-1">
    <property type="protein sequence ID" value="ECPE_0001521201-mRNA-1"/>
    <property type="gene ID" value="ECPE_0001521201"/>
</dbReference>
<name>A0A183B7I7_9TREM</name>
<feature type="chain" id="PRO_5043138358" evidence="1">
    <location>
        <begin position="19"/>
        <end position="211"/>
    </location>
</feature>
<evidence type="ECO:0000313" key="3">
    <source>
        <dbReference type="Proteomes" id="UP000272942"/>
    </source>
</evidence>
<keyword evidence="3" id="KW-1185">Reference proteome</keyword>
<dbReference type="Gene3D" id="3.40.50.720">
    <property type="entry name" value="NAD(P)-binding Rossmann-like Domain"/>
    <property type="match status" value="1"/>
</dbReference>
<dbReference type="Pfam" id="PF00106">
    <property type="entry name" value="adh_short"/>
    <property type="match status" value="1"/>
</dbReference>
<sequence length="211" mass="23792">MRDRLLVLLLFGVGIVKIYEEYDEEEQEDGSSPDLIKHKHSRRDVSEFDLENWVSPSPPPIVPLEEQFIEALHMERTAALFSKCGDVSDECSCRLYCLLETYELHLVPFSALYHTIEGASSGIGRATAVLFARLGSRLALVARDEQRLHDTLNECRKASKLANEEEKEPFICISADLSDISQIETAFKRAMEHFSQLDILVSFSPSAVVDS</sequence>
<dbReference type="AlphaFoldDB" id="A0A183B7I7"/>
<reference evidence="2 3" key="2">
    <citation type="submission" date="2018-11" db="EMBL/GenBank/DDBJ databases">
        <authorList>
            <consortium name="Pathogen Informatics"/>
        </authorList>
    </citation>
    <scope>NUCLEOTIDE SEQUENCE [LARGE SCALE GENOMIC DNA]</scope>
    <source>
        <strain evidence="2 3">Egypt</strain>
    </source>
</reference>
<accession>A0A183B7I7</accession>
<protein>
    <submittedName>
        <fullName evidence="4">KR domain-containing protein</fullName>
    </submittedName>
</protein>
<dbReference type="PANTHER" id="PTHR43975:SF2">
    <property type="entry name" value="EG:BACR7A4.14 PROTEIN-RELATED"/>
    <property type="match status" value="1"/>
</dbReference>